<dbReference type="InterPro" id="IPR023375">
    <property type="entry name" value="ADC_dom_sf"/>
</dbReference>
<dbReference type="OrthoDB" id="150993at2"/>
<dbReference type="SUPFAM" id="SSF160104">
    <property type="entry name" value="Acetoacetate decarboxylase-like"/>
    <property type="match status" value="1"/>
</dbReference>
<dbReference type="EMBL" id="VIRS01000012">
    <property type="protein sequence ID" value="TQS43634.1"/>
    <property type="molecule type" value="Genomic_DNA"/>
</dbReference>
<feature type="region of interest" description="Disordered" evidence="1">
    <location>
        <begin position="232"/>
        <end position="251"/>
    </location>
</feature>
<protein>
    <submittedName>
        <fullName evidence="2">DUF2071 domain-containing protein</fullName>
    </submittedName>
</protein>
<sequence length="251" mass="27945">MEPVTRTAPRPIRRAVLTQWWRDLSFLHWPVDPDRVAPLLPRGTRPDTLDGVTYVGLIGFRMDRVGLGLGVPYFGRFAETNVRLYSVDGAGRRGVVFRSLDAERLLPVMIGRVSLGLNYVWSRMSISRSEGGAFTYRSVRRWPDPGPRAAFTVRPGGVAPEDPLNDFLTARWGLHTTWHGKTLYLPNEHPAWPLRTATLVDLDETVLEAAGLPIEGPPPSVLFSEGVPVKFGSPLPARHPGPPAQTWTSRR</sequence>
<organism evidence="2 3">
    <name type="scientific">Cryptosporangium phraense</name>
    <dbReference type="NCBI Taxonomy" id="2593070"/>
    <lineage>
        <taxon>Bacteria</taxon>
        <taxon>Bacillati</taxon>
        <taxon>Actinomycetota</taxon>
        <taxon>Actinomycetes</taxon>
        <taxon>Cryptosporangiales</taxon>
        <taxon>Cryptosporangiaceae</taxon>
        <taxon>Cryptosporangium</taxon>
    </lineage>
</organism>
<name>A0A545AQN7_9ACTN</name>
<proteinExistence type="predicted"/>
<dbReference type="PANTHER" id="PTHR39186">
    <property type="entry name" value="DUF2071 FAMILY PROTEIN"/>
    <property type="match status" value="1"/>
</dbReference>
<reference evidence="2 3" key="1">
    <citation type="submission" date="2019-07" db="EMBL/GenBank/DDBJ databases">
        <title>Cryptosporangium phraense sp. nov., isolated from plant litter.</title>
        <authorList>
            <person name="Suriyachadkun C."/>
        </authorList>
    </citation>
    <scope>NUCLEOTIDE SEQUENCE [LARGE SCALE GENOMIC DNA]</scope>
    <source>
        <strain evidence="2 3">A-T 5661</strain>
    </source>
</reference>
<dbReference type="InterPro" id="IPR018644">
    <property type="entry name" value="DUF2071"/>
</dbReference>
<dbReference type="AlphaFoldDB" id="A0A545AQN7"/>
<evidence type="ECO:0000313" key="3">
    <source>
        <dbReference type="Proteomes" id="UP000317982"/>
    </source>
</evidence>
<dbReference type="PANTHER" id="PTHR39186:SF1">
    <property type="entry name" value="DUF2071 DOMAIN-CONTAINING PROTEIN"/>
    <property type="match status" value="1"/>
</dbReference>
<dbReference type="RefSeq" id="WP_142705935.1">
    <property type="nucleotide sequence ID" value="NZ_VIRS01000012.1"/>
</dbReference>
<comment type="caution">
    <text evidence="2">The sequence shown here is derived from an EMBL/GenBank/DDBJ whole genome shotgun (WGS) entry which is preliminary data.</text>
</comment>
<accession>A0A545AQN7</accession>
<evidence type="ECO:0000313" key="2">
    <source>
        <dbReference type="EMBL" id="TQS43634.1"/>
    </source>
</evidence>
<gene>
    <name evidence="2" type="ORF">FL583_18550</name>
</gene>
<dbReference type="Proteomes" id="UP000317982">
    <property type="component" value="Unassembled WGS sequence"/>
</dbReference>
<keyword evidence="3" id="KW-1185">Reference proteome</keyword>
<dbReference type="InParanoid" id="A0A545AQN7"/>
<evidence type="ECO:0000256" key="1">
    <source>
        <dbReference type="SAM" id="MobiDB-lite"/>
    </source>
</evidence>
<dbReference type="Pfam" id="PF09844">
    <property type="entry name" value="DUF2071"/>
    <property type="match status" value="1"/>
</dbReference>